<dbReference type="InterPro" id="IPR001590">
    <property type="entry name" value="Peptidase_M12B"/>
</dbReference>
<dbReference type="OMA" id="ENDECCN"/>
<keyword evidence="7" id="KW-1185">Reference proteome</keyword>
<dbReference type="PROSITE" id="PS00427">
    <property type="entry name" value="DISINTEGRIN_1"/>
    <property type="match status" value="1"/>
</dbReference>
<dbReference type="PANTHER" id="PTHR11905">
    <property type="entry name" value="ADAM A DISINTEGRIN AND METALLOPROTEASE DOMAIN"/>
    <property type="match status" value="1"/>
</dbReference>
<dbReference type="OrthoDB" id="5951731at2759"/>
<accession>A0A7M7NKQ2</accession>
<dbReference type="RefSeq" id="XP_030836228.1">
    <property type="nucleotide sequence ID" value="XM_030980368.1"/>
</dbReference>
<evidence type="ECO:0000256" key="2">
    <source>
        <dbReference type="PROSITE-ProRule" id="PRU00068"/>
    </source>
</evidence>
<sequence>MQRFAVNLTKEVDQTFRQLNIRVLSVTMETWTSKEHMNVSSPHHLLERFRDYGTSLPKYHDIAFLLVFNSSDMAKSMTSFDSICHRNPPAAGVIWVSDIKKPSRIATLISRGIATSLGLLEETDACQCENHSCLMNVSTISGNPGFSDCSDQTFQAAYNRGKFWCLDTPPRNIELIEAPLCGNGIVETGEECDCGNYTACLSCCQACVLIEGAECAGGSCCNRQCKLLMAGSICRERQGSCDIPEYCSGTFGNCPKNVVLHDGAPCKKKGMCNAGVCQTMQDQCSHLWGEGSRLAGDTCLPNVTAEMLERTPNYRDTKCGLLSCDVTDVDMTSLQARSLMELASWATNNLQCK</sequence>
<dbReference type="KEGG" id="spu:100892132"/>
<dbReference type="InParanoid" id="A0A7M7NKQ2"/>
<dbReference type="Gene3D" id="4.10.70.10">
    <property type="entry name" value="Disintegrin domain"/>
    <property type="match status" value="1"/>
</dbReference>
<dbReference type="Pfam" id="PF01421">
    <property type="entry name" value="Reprolysin"/>
    <property type="match status" value="1"/>
</dbReference>
<keyword evidence="1 3" id="KW-1015">Disulfide bond</keyword>
<dbReference type="GO" id="GO:0006508">
    <property type="term" value="P:proteolysis"/>
    <property type="evidence" value="ECO:0000318"/>
    <property type="project" value="GO_Central"/>
</dbReference>
<dbReference type="PROSITE" id="PS50214">
    <property type="entry name" value="DISINTEGRIN_2"/>
    <property type="match status" value="1"/>
</dbReference>
<evidence type="ECO:0000256" key="1">
    <source>
        <dbReference type="ARBA" id="ARBA00023157"/>
    </source>
</evidence>
<dbReference type="EnsemblMetazoa" id="XM_030980368">
    <property type="protein sequence ID" value="XP_030836228"/>
    <property type="gene ID" value="LOC100892132"/>
</dbReference>
<dbReference type="Pfam" id="PF00200">
    <property type="entry name" value="Disintegrin"/>
    <property type="match status" value="1"/>
</dbReference>
<dbReference type="GO" id="GO:0004222">
    <property type="term" value="F:metalloendopeptidase activity"/>
    <property type="evidence" value="ECO:0000318"/>
    <property type="project" value="GO_Central"/>
</dbReference>
<dbReference type="AlphaFoldDB" id="A0A7M7NKQ2"/>
<feature type="disulfide bond" evidence="3">
    <location>
        <begin position="128"/>
        <end position="133"/>
    </location>
</feature>
<evidence type="ECO:0000259" key="4">
    <source>
        <dbReference type="PROSITE" id="PS50214"/>
    </source>
</evidence>
<reference evidence="7" key="1">
    <citation type="submission" date="2015-02" db="EMBL/GenBank/DDBJ databases">
        <title>Genome sequencing for Strongylocentrotus purpuratus.</title>
        <authorList>
            <person name="Murali S."/>
            <person name="Liu Y."/>
            <person name="Vee V."/>
            <person name="English A."/>
            <person name="Wang M."/>
            <person name="Skinner E."/>
            <person name="Han Y."/>
            <person name="Muzny D.M."/>
            <person name="Worley K.C."/>
            <person name="Gibbs R.A."/>
        </authorList>
    </citation>
    <scope>NUCLEOTIDE SEQUENCE</scope>
</reference>
<dbReference type="SMART" id="SM00050">
    <property type="entry name" value="DISIN"/>
    <property type="match status" value="1"/>
</dbReference>
<dbReference type="GeneID" id="100892132"/>
<evidence type="ECO:0000313" key="7">
    <source>
        <dbReference type="Proteomes" id="UP000007110"/>
    </source>
</evidence>
<evidence type="ECO:0000259" key="5">
    <source>
        <dbReference type="PROSITE" id="PS50215"/>
    </source>
</evidence>
<reference evidence="6" key="2">
    <citation type="submission" date="2021-01" db="UniProtKB">
        <authorList>
            <consortium name="EnsemblMetazoa"/>
        </authorList>
    </citation>
    <scope>IDENTIFICATION</scope>
</reference>
<dbReference type="PROSITE" id="PS50215">
    <property type="entry name" value="ADAM_MEPRO"/>
    <property type="match status" value="1"/>
</dbReference>
<proteinExistence type="predicted"/>
<dbReference type="InterPro" id="IPR036436">
    <property type="entry name" value="Disintegrin_dom_sf"/>
</dbReference>
<dbReference type="SUPFAM" id="SSF57552">
    <property type="entry name" value="Blood coagulation inhibitor (disintegrin)"/>
    <property type="match status" value="1"/>
</dbReference>
<dbReference type="PANTHER" id="PTHR11905:SF159">
    <property type="entry name" value="ADAM METALLOPROTEASE"/>
    <property type="match status" value="1"/>
</dbReference>
<protein>
    <submittedName>
        <fullName evidence="6">Uncharacterized protein</fullName>
    </submittedName>
</protein>
<comment type="caution">
    <text evidence="3">Lacks conserved residue(s) required for the propagation of feature annotation.</text>
</comment>
<evidence type="ECO:0000256" key="3">
    <source>
        <dbReference type="PROSITE-ProRule" id="PRU00276"/>
    </source>
</evidence>
<dbReference type="Gene3D" id="3.40.390.10">
    <property type="entry name" value="Collagenase (Catalytic Domain)"/>
    <property type="match status" value="1"/>
</dbReference>
<dbReference type="InterPro" id="IPR006586">
    <property type="entry name" value="ADAM_Cys-rich"/>
</dbReference>
<dbReference type="Pfam" id="PF08516">
    <property type="entry name" value="ADAM_CR"/>
    <property type="match status" value="1"/>
</dbReference>
<feature type="disulfide bond" evidence="2">
    <location>
        <begin position="234"/>
        <end position="254"/>
    </location>
</feature>
<feature type="domain" description="Peptidase M12B" evidence="5">
    <location>
        <begin position="1"/>
        <end position="170"/>
    </location>
</feature>
<feature type="domain" description="Disintegrin" evidence="4">
    <location>
        <begin position="178"/>
        <end position="262"/>
    </location>
</feature>
<dbReference type="InterPro" id="IPR001762">
    <property type="entry name" value="Disintegrin_dom"/>
</dbReference>
<name>A0A7M7NKQ2_STRPU</name>
<dbReference type="Proteomes" id="UP000007110">
    <property type="component" value="Unassembled WGS sequence"/>
</dbReference>
<dbReference type="SUPFAM" id="SSF55486">
    <property type="entry name" value="Metalloproteases ('zincins'), catalytic domain"/>
    <property type="match status" value="1"/>
</dbReference>
<evidence type="ECO:0000313" key="6">
    <source>
        <dbReference type="EnsemblMetazoa" id="XP_030836228"/>
    </source>
</evidence>
<organism evidence="6 7">
    <name type="scientific">Strongylocentrotus purpuratus</name>
    <name type="common">Purple sea urchin</name>
    <dbReference type="NCBI Taxonomy" id="7668"/>
    <lineage>
        <taxon>Eukaryota</taxon>
        <taxon>Metazoa</taxon>
        <taxon>Echinodermata</taxon>
        <taxon>Eleutherozoa</taxon>
        <taxon>Echinozoa</taxon>
        <taxon>Echinoidea</taxon>
        <taxon>Euechinoidea</taxon>
        <taxon>Echinacea</taxon>
        <taxon>Camarodonta</taxon>
        <taxon>Echinidea</taxon>
        <taxon>Strongylocentrotidae</taxon>
        <taxon>Strongylocentrotus</taxon>
    </lineage>
</organism>
<dbReference type="InterPro" id="IPR018358">
    <property type="entry name" value="Disintegrin_CS"/>
</dbReference>
<dbReference type="SMART" id="SM00608">
    <property type="entry name" value="ACR"/>
    <property type="match status" value="1"/>
</dbReference>
<dbReference type="InterPro" id="IPR024079">
    <property type="entry name" value="MetalloPept_cat_dom_sf"/>
</dbReference>